<evidence type="ECO:0000256" key="2">
    <source>
        <dbReference type="ARBA" id="ARBA00022737"/>
    </source>
</evidence>
<keyword evidence="5" id="KW-1185">Reference proteome</keyword>
<dbReference type="PANTHER" id="PTHR47941">
    <property type="entry name" value="PENTATRICOPEPTIDE REPEAT-CONTAINING PROTEIN 3, MITOCHONDRIAL"/>
    <property type="match status" value="1"/>
</dbReference>
<dbReference type="InterPro" id="IPR011990">
    <property type="entry name" value="TPR-like_helical_dom_sf"/>
</dbReference>
<protein>
    <submittedName>
        <fullName evidence="4">Pentatricopeptide repeat-containing protein</fullName>
    </submittedName>
</protein>
<dbReference type="Proteomes" id="UP000265520">
    <property type="component" value="Unassembled WGS sequence"/>
</dbReference>
<dbReference type="AlphaFoldDB" id="A0A392S7N9"/>
<evidence type="ECO:0000256" key="3">
    <source>
        <dbReference type="PROSITE-ProRule" id="PRU00708"/>
    </source>
</evidence>
<comment type="caution">
    <text evidence="4">The sequence shown here is derived from an EMBL/GenBank/DDBJ whole genome shotgun (WGS) entry which is preliminary data.</text>
</comment>
<organism evidence="4 5">
    <name type="scientific">Trifolium medium</name>
    <dbReference type="NCBI Taxonomy" id="97028"/>
    <lineage>
        <taxon>Eukaryota</taxon>
        <taxon>Viridiplantae</taxon>
        <taxon>Streptophyta</taxon>
        <taxon>Embryophyta</taxon>
        <taxon>Tracheophyta</taxon>
        <taxon>Spermatophyta</taxon>
        <taxon>Magnoliopsida</taxon>
        <taxon>eudicotyledons</taxon>
        <taxon>Gunneridae</taxon>
        <taxon>Pentapetalae</taxon>
        <taxon>rosids</taxon>
        <taxon>fabids</taxon>
        <taxon>Fabales</taxon>
        <taxon>Fabaceae</taxon>
        <taxon>Papilionoideae</taxon>
        <taxon>50 kb inversion clade</taxon>
        <taxon>NPAAA clade</taxon>
        <taxon>Hologalegina</taxon>
        <taxon>IRL clade</taxon>
        <taxon>Trifolieae</taxon>
        <taxon>Trifolium</taxon>
    </lineage>
</organism>
<dbReference type="InterPro" id="IPR002885">
    <property type="entry name" value="PPR_rpt"/>
</dbReference>
<comment type="similarity">
    <text evidence="1">Belongs to the PPR family. P subfamily.</text>
</comment>
<feature type="non-terminal residue" evidence="4">
    <location>
        <position position="1"/>
    </location>
</feature>
<sequence length="73" mass="8280">YGVKVSGCRKAVQRRLYEANHIFRVMVFKGIVPDVVTYNALIDGCCKTYCVGRALELFEDMKKIGCVPNLCYL</sequence>
<dbReference type="Gene3D" id="1.25.40.10">
    <property type="entry name" value="Tetratricopeptide repeat domain"/>
    <property type="match status" value="1"/>
</dbReference>
<dbReference type="EMBL" id="LXQA010330176">
    <property type="protein sequence ID" value="MCI44407.1"/>
    <property type="molecule type" value="Genomic_DNA"/>
</dbReference>
<dbReference type="Pfam" id="PF13041">
    <property type="entry name" value="PPR_2"/>
    <property type="match status" value="1"/>
</dbReference>
<evidence type="ECO:0000256" key="1">
    <source>
        <dbReference type="ARBA" id="ARBA00007626"/>
    </source>
</evidence>
<proteinExistence type="inferred from homology"/>
<feature type="repeat" description="PPR" evidence="3">
    <location>
        <begin position="34"/>
        <end position="68"/>
    </location>
</feature>
<dbReference type="PROSITE" id="PS51375">
    <property type="entry name" value="PPR"/>
    <property type="match status" value="1"/>
</dbReference>
<evidence type="ECO:0000313" key="4">
    <source>
        <dbReference type="EMBL" id="MCI44407.1"/>
    </source>
</evidence>
<reference evidence="4 5" key="1">
    <citation type="journal article" date="2018" name="Front. Plant Sci.">
        <title>Red Clover (Trifolium pratense) and Zigzag Clover (T. medium) - A Picture of Genomic Similarities and Differences.</title>
        <authorList>
            <person name="Dluhosova J."/>
            <person name="Istvanek J."/>
            <person name="Nedelnik J."/>
            <person name="Repkova J."/>
        </authorList>
    </citation>
    <scope>NUCLEOTIDE SEQUENCE [LARGE SCALE GENOMIC DNA]</scope>
    <source>
        <strain evidence="5">cv. 10/8</strain>
        <tissue evidence="4">Leaf</tissue>
    </source>
</reference>
<dbReference type="NCBIfam" id="TIGR00756">
    <property type="entry name" value="PPR"/>
    <property type="match status" value="1"/>
</dbReference>
<keyword evidence="2" id="KW-0677">Repeat</keyword>
<accession>A0A392S7N9</accession>
<evidence type="ECO:0000313" key="5">
    <source>
        <dbReference type="Proteomes" id="UP000265520"/>
    </source>
</evidence>
<name>A0A392S7N9_9FABA</name>